<dbReference type="STRING" id="52770.BSZ40_05540"/>
<reference evidence="3" key="1">
    <citation type="submission" date="2016-12" db="EMBL/GenBank/DDBJ databases">
        <authorList>
            <person name="Meng X."/>
        </authorList>
    </citation>
    <scope>NUCLEOTIDE SEQUENCE [LARGE SCALE GENOMIC DNA]</scope>
    <source>
        <strain evidence="3">DSM 20732</strain>
    </source>
</reference>
<comment type="caution">
    <text evidence="2">The sequence shown here is derived from an EMBL/GenBank/DDBJ whole genome shotgun (WGS) entry which is preliminary data.</text>
</comment>
<dbReference type="InParanoid" id="A0A1Q5PWF1"/>
<protein>
    <recommendedName>
        <fullName evidence="1">Glycoside hydrolase 123 catalytic domain-containing protein</fullName>
    </recommendedName>
</protein>
<sequence>MWQVRLVDAVTKVLPGQEPPALTAAFSGLIGERLSFQVALLPPPSANSAPADTVTVSVTADDAYVQLWQVGLVPVTVPCFTDHDPDMLATLPTLLPDPLYPSTGQVAFSHVGWHSLWVDVELGPGTRQIVVTVSQGAEVLFRHPLAVRLVPQELGRSRVRFLQWLHADALADQLGVSPYSPAHWASLRSYLEAAADMGVTGVLAPLWTPPLDTAEGTYRTNVQLLDFRRVDGRIVMDTSELDRWLDEVTGAGLRDIECPHLFTQWGARATPQIWVDGRREFGWDVAATDPRYREFLTEVLPPLRAHLERAVGAEHVWWHVSDEPHAHNVGSYSQASAIVQDLLAGAQVLDAVSAPELATLVQTPVVATDAVRQFWQAGRRADWVYHCVAQNRAVANRFIAQPATRHRILAEQLFLSGAQGFLHWGLNFYYTALARHRIDPYQDTCAGGALPGGDPFILYPGLDGLALPSLRQRILGAAWQDLAVFEAAERTVGRAAVVALLGSRAYDESQTSAVELLRRRHAVDDLLS</sequence>
<proteinExistence type="predicted"/>
<evidence type="ECO:0000259" key="1">
    <source>
        <dbReference type="Pfam" id="PF13320"/>
    </source>
</evidence>
<evidence type="ECO:0000313" key="2">
    <source>
        <dbReference type="EMBL" id="OKL51944.1"/>
    </source>
</evidence>
<dbReference type="Proteomes" id="UP000185612">
    <property type="component" value="Unassembled WGS sequence"/>
</dbReference>
<dbReference type="Pfam" id="PF13320">
    <property type="entry name" value="GH123_cat"/>
    <property type="match status" value="1"/>
</dbReference>
<dbReference type="OrthoDB" id="197680at2"/>
<name>A0A1Q5PWF1_9ACTO</name>
<dbReference type="RefSeq" id="WP_073824109.1">
    <property type="nucleotide sequence ID" value="NZ_MQVS01000004.1"/>
</dbReference>
<organism evidence="2 3">
    <name type="scientific">Buchananella hordeovulneris</name>
    <dbReference type="NCBI Taxonomy" id="52770"/>
    <lineage>
        <taxon>Bacteria</taxon>
        <taxon>Bacillati</taxon>
        <taxon>Actinomycetota</taxon>
        <taxon>Actinomycetes</taxon>
        <taxon>Actinomycetales</taxon>
        <taxon>Actinomycetaceae</taxon>
        <taxon>Buchananella</taxon>
    </lineage>
</organism>
<dbReference type="EMBL" id="MQVS01000004">
    <property type="protein sequence ID" value="OKL51944.1"/>
    <property type="molecule type" value="Genomic_DNA"/>
</dbReference>
<feature type="domain" description="Glycoside hydrolase 123 catalytic" evidence="1">
    <location>
        <begin position="164"/>
        <end position="485"/>
    </location>
</feature>
<dbReference type="AlphaFoldDB" id="A0A1Q5PWF1"/>
<gene>
    <name evidence="2" type="ORF">BSZ40_05540</name>
</gene>
<accession>A0A1Q5PWF1</accession>
<dbReference type="InterPro" id="IPR025150">
    <property type="entry name" value="GH123_cat"/>
</dbReference>
<evidence type="ECO:0000313" key="3">
    <source>
        <dbReference type="Proteomes" id="UP000185612"/>
    </source>
</evidence>
<keyword evidence="3" id="KW-1185">Reference proteome</keyword>